<feature type="domain" description="Tox-REase-7" evidence="2">
    <location>
        <begin position="319"/>
        <end position="385"/>
    </location>
</feature>
<proteinExistence type="predicted"/>
<evidence type="ECO:0000259" key="2">
    <source>
        <dbReference type="Pfam" id="PF15649"/>
    </source>
</evidence>
<evidence type="ECO:0000256" key="1">
    <source>
        <dbReference type="SAM" id="MobiDB-lite"/>
    </source>
</evidence>
<reference evidence="4" key="1">
    <citation type="journal article" date="2019" name="Int. J. Syst. Evol. Microbiol.">
        <title>The Global Catalogue of Microorganisms (GCM) 10K type strain sequencing project: providing services to taxonomists for standard genome sequencing and annotation.</title>
        <authorList>
            <consortium name="The Broad Institute Genomics Platform"/>
            <consortium name="The Broad Institute Genome Sequencing Center for Infectious Disease"/>
            <person name="Wu L."/>
            <person name="Ma J."/>
        </authorList>
    </citation>
    <scope>NUCLEOTIDE SEQUENCE [LARGE SCALE GENOMIC DNA]</scope>
    <source>
        <strain evidence="4">CCUG 53762</strain>
    </source>
</reference>
<dbReference type="InterPro" id="IPR022385">
    <property type="entry name" value="Rhs_assc_core"/>
</dbReference>
<name>A0ABW4IE71_9SPHI</name>
<gene>
    <name evidence="3" type="ORF">ACFSAH_14305</name>
</gene>
<dbReference type="RefSeq" id="WP_379663418.1">
    <property type="nucleotide sequence ID" value="NZ_JBHUDG010000039.1"/>
</dbReference>
<evidence type="ECO:0000313" key="3">
    <source>
        <dbReference type="EMBL" id="MFD1631046.1"/>
    </source>
</evidence>
<dbReference type="Proteomes" id="UP001597118">
    <property type="component" value="Unassembled WGS sequence"/>
</dbReference>
<dbReference type="Gene3D" id="2.180.10.10">
    <property type="entry name" value="RHS repeat-associated core"/>
    <property type="match status" value="1"/>
</dbReference>
<dbReference type="InterPro" id="IPR028903">
    <property type="entry name" value="Tox-REase-7_dom"/>
</dbReference>
<organism evidence="3 4">
    <name type="scientific">Pseudopedobacter beijingensis</name>
    <dbReference type="NCBI Taxonomy" id="1207056"/>
    <lineage>
        <taxon>Bacteria</taxon>
        <taxon>Pseudomonadati</taxon>
        <taxon>Bacteroidota</taxon>
        <taxon>Sphingobacteriia</taxon>
        <taxon>Sphingobacteriales</taxon>
        <taxon>Sphingobacteriaceae</taxon>
        <taxon>Pseudopedobacter</taxon>
    </lineage>
</organism>
<dbReference type="PANTHER" id="PTHR32305:SF15">
    <property type="entry name" value="PROTEIN RHSA-RELATED"/>
    <property type="match status" value="1"/>
</dbReference>
<comment type="caution">
    <text evidence="3">The sequence shown here is derived from an EMBL/GenBank/DDBJ whole genome shotgun (WGS) entry which is preliminary data.</text>
</comment>
<protein>
    <submittedName>
        <fullName evidence="3">Toxin</fullName>
    </submittedName>
</protein>
<dbReference type="NCBIfam" id="TIGR03696">
    <property type="entry name" value="Rhs_assc_core"/>
    <property type="match status" value="1"/>
</dbReference>
<dbReference type="InterPro" id="IPR050708">
    <property type="entry name" value="T6SS_VgrG/RHS"/>
</dbReference>
<dbReference type="Pfam" id="PF15649">
    <property type="entry name" value="Tox-REase-7"/>
    <property type="match status" value="1"/>
</dbReference>
<evidence type="ECO:0000313" key="4">
    <source>
        <dbReference type="Proteomes" id="UP001597118"/>
    </source>
</evidence>
<keyword evidence="4" id="KW-1185">Reference proteome</keyword>
<accession>A0ABW4IE71</accession>
<feature type="region of interest" description="Disordered" evidence="1">
    <location>
        <begin position="405"/>
        <end position="428"/>
    </location>
</feature>
<sequence length="428" mass="47171">MGSSSYSYDAIGNLTGDTQAGISHIDWTVYGKIKGISRAGGNIAYGYDAGGNRISKTIGSTSTYYVRDAQGNPLAVYENVGGTTPTITWKEQQLYGSSRLGMWKPDVNLAEANGSSVWGNTGQKFFELGNHLGNVMAVITDKRNPVSGGGYEAEVVNAQDYYAFGSIMPGRSFSLNSSSYRYGFNGKENDNEVKGEGNQQDYGMRIHDTRLGRFLSVDPVTDEYPELTPYQFASNRPLDGIDRDGLEWWSAALTFSRSSAVPRPVIETVTEASRLPNPGTTPKTRPSFSPEQLENFRRGNQIEAEQLAKHGYEKNTKPFDVEIEPGNIKRTIPDALKEGGKQTSEIKNVKRQSMTDQLRAQRKISNDNGFKPELIINKTAKISKTVKNAFDIKYYQQVVVPDNTRVAPSVDPSKIQPKDPCNGNPNCL</sequence>
<dbReference type="EMBL" id="JBHUDG010000039">
    <property type="protein sequence ID" value="MFD1631046.1"/>
    <property type="molecule type" value="Genomic_DNA"/>
</dbReference>
<dbReference type="PANTHER" id="PTHR32305">
    <property type="match status" value="1"/>
</dbReference>